<reference evidence="3" key="1">
    <citation type="submission" date="2014-04" db="EMBL/GenBank/DDBJ databases">
        <title>Evolutionary Origins and Diversification of the Mycorrhizal Mutualists.</title>
        <authorList>
            <consortium name="DOE Joint Genome Institute"/>
            <consortium name="Mycorrhizal Genomics Consortium"/>
            <person name="Kohler A."/>
            <person name="Kuo A."/>
            <person name="Nagy L.G."/>
            <person name="Floudas D."/>
            <person name="Copeland A."/>
            <person name="Barry K.W."/>
            <person name="Cichocki N."/>
            <person name="Veneault-Fourrey C."/>
            <person name="LaButti K."/>
            <person name="Lindquist E.A."/>
            <person name="Lipzen A."/>
            <person name="Lundell T."/>
            <person name="Morin E."/>
            <person name="Murat C."/>
            <person name="Riley R."/>
            <person name="Ohm R."/>
            <person name="Sun H."/>
            <person name="Tunlid A."/>
            <person name="Henrissat B."/>
            <person name="Grigoriev I.V."/>
            <person name="Hibbett D.S."/>
            <person name="Martin F."/>
        </authorList>
    </citation>
    <scope>NUCLEOTIDE SEQUENCE [LARGE SCALE GENOMIC DNA]</scope>
    <source>
        <strain evidence="3">FD-334 SS-4</strain>
    </source>
</reference>
<keyword evidence="3" id="KW-1185">Reference proteome</keyword>
<dbReference type="AlphaFoldDB" id="A0A0D2MMU1"/>
<evidence type="ECO:0000259" key="1">
    <source>
        <dbReference type="Pfam" id="PF17667"/>
    </source>
</evidence>
<dbReference type="Pfam" id="PF17667">
    <property type="entry name" value="Pkinase_fungal"/>
    <property type="match status" value="1"/>
</dbReference>
<protein>
    <recommendedName>
        <fullName evidence="1">Fungal-type protein kinase domain-containing protein</fullName>
    </recommendedName>
</protein>
<gene>
    <name evidence="2" type="ORF">HYPSUDRAFT_37738</name>
</gene>
<dbReference type="Proteomes" id="UP000054270">
    <property type="component" value="Unassembled WGS sequence"/>
</dbReference>
<dbReference type="OrthoDB" id="5569250at2759"/>
<evidence type="ECO:0000313" key="3">
    <source>
        <dbReference type="Proteomes" id="UP000054270"/>
    </source>
</evidence>
<sequence length="492" mass="55988">MLSESDQILVLNAGTQVQVVAHRSMHLLSKYGPRAEDTINTLVVDDILYLCACDRQGIIRSDGISIIDDLPRFLICLLTFHHFNVEDWGVPWVNTGPLDNLNGFEKQPDRNFEEATCPPHDEAMLPWENQYRPDSPGPVIDKERLQCIASQETCAVHEFKLSNAEVQRPPEVDTIRIDRVFLEKSEPSPINDIPKLHVYGGLQADNALHCSALGIWKRGYQTIRMAVLEEFVPLTSETGTSFVNAWLDAVTCHAFLWKHGIGHSDPSTCTVKYHPTRKCGVLTDFDLSAVPWLERAPGTNRAGTIPFMALELLRDEYWEGNIARRYHHELESFIWILPVVFLAYNDGKFDPKTQFIKDWITSDHNTCRLHKLDFMANKLAMAVPKAAFKDYRNMMGNACYLVHDLHVARQRQDDSDLQGYLNDGGISLRALYIEQSDAMYDGFVNVLSKLSIDTTALKKQKPVFDPARNQDLFKEIQAIHKSFPRMCPPHVL</sequence>
<organism evidence="2 3">
    <name type="scientific">Hypholoma sublateritium (strain FD-334 SS-4)</name>
    <dbReference type="NCBI Taxonomy" id="945553"/>
    <lineage>
        <taxon>Eukaryota</taxon>
        <taxon>Fungi</taxon>
        <taxon>Dikarya</taxon>
        <taxon>Basidiomycota</taxon>
        <taxon>Agaricomycotina</taxon>
        <taxon>Agaricomycetes</taxon>
        <taxon>Agaricomycetidae</taxon>
        <taxon>Agaricales</taxon>
        <taxon>Agaricineae</taxon>
        <taxon>Strophariaceae</taxon>
        <taxon>Hypholoma</taxon>
    </lineage>
</organism>
<dbReference type="OMA" id="WEGNIAR"/>
<feature type="domain" description="Fungal-type protein kinase" evidence="1">
    <location>
        <begin position="242"/>
        <end position="337"/>
    </location>
</feature>
<name>A0A0D2MMU1_HYPSF</name>
<accession>A0A0D2MMU1</accession>
<evidence type="ECO:0000313" key="2">
    <source>
        <dbReference type="EMBL" id="KJA25248.1"/>
    </source>
</evidence>
<dbReference type="InterPro" id="IPR040976">
    <property type="entry name" value="Pkinase_fungal"/>
</dbReference>
<proteinExistence type="predicted"/>
<dbReference type="EMBL" id="KN817532">
    <property type="protein sequence ID" value="KJA25248.1"/>
    <property type="molecule type" value="Genomic_DNA"/>
</dbReference>